<name>A0A8G2BGE3_9PROT</name>
<dbReference type="OrthoDB" id="8478543at2"/>
<dbReference type="InterPro" id="IPR009922">
    <property type="entry name" value="DUF1457"/>
</dbReference>
<dbReference type="Proteomes" id="UP000198615">
    <property type="component" value="Unassembled WGS sequence"/>
</dbReference>
<sequence length="186" mass="20919">MSRDDQIMANLENATELSVAFARYWLSLPSVDLIPSRRHFEPERIPGLLANLVIHELVSPEHLKLRLVGTAVVDDYGQEITGRNYLDFVDEARREKASRAIFLVCEQPAAMLVHLCSTAANGTVLTRESIAFPMRDDHGTAKLVYFCSNPAVERKTYVDARDALKVMNVLDRRYIDIGAGVPEFND</sequence>
<accession>A0A8G2BGE3</accession>
<reference evidence="1 2" key="1">
    <citation type="submission" date="2016-10" db="EMBL/GenBank/DDBJ databases">
        <authorList>
            <person name="Varghese N."/>
            <person name="Submissions S."/>
        </authorList>
    </citation>
    <scope>NUCLEOTIDE SEQUENCE [LARGE SCALE GENOMIC DNA]</scope>
    <source>
        <strain evidence="1 2">DSM 18839</strain>
    </source>
</reference>
<dbReference type="RefSeq" id="WP_028793935.1">
    <property type="nucleotide sequence ID" value="NZ_FNBW01000002.1"/>
</dbReference>
<evidence type="ECO:0000313" key="1">
    <source>
        <dbReference type="EMBL" id="SDF24908.1"/>
    </source>
</evidence>
<proteinExistence type="predicted"/>
<organism evidence="1 2">
    <name type="scientific">Thalassobaculum litoreum DSM 18839</name>
    <dbReference type="NCBI Taxonomy" id="1123362"/>
    <lineage>
        <taxon>Bacteria</taxon>
        <taxon>Pseudomonadati</taxon>
        <taxon>Pseudomonadota</taxon>
        <taxon>Alphaproteobacteria</taxon>
        <taxon>Rhodospirillales</taxon>
        <taxon>Thalassobaculaceae</taxon>
        <taxon>Thalassobaculum</taxon>
    </lineage>
</organism>
<gene>
    <name evidence="1" type="ORF">SAMN05660686_00738</name>
</gene>
<dbReference type="EMBL" id="FNBW01000002">
    <property type="protein sequence ID" value="SDF24908.1"/>
    <property type="molecule type" value="Genomic_DNA"/>
</dbReference>
<protein>
    <submittedName>
        <fullName evidence="1">PAS domain-containing protein</fullName>
    </submittedName>
</protein>
<comment type="caution">
    <text evidence="1">The sequence shown here is derived from an EMBL/GenBank/DDBJ whole genome shotgun (WGS) entry which is preliminary data.</text>
</comment>
<keyword evidence="2" id="KW-1185">Reference proteome</keyword>
<dbReference type="Pfam" id="PF07310">
    <property type="entry name" value="PAS_5"/>
    <property type="match status" value="1"/>
</dbReference>
<evidence type="ECO:0000313" key="2">
    <source>
        <dbReference type="Proteomes" id="UP000198615"/>
    </source>
</evidence>
<dbReference type="AlphaFoldDB" id="A0A8G2BGE3"/>